<dbReference type="KEGG" id="beq:BEWA_017870"/>
<evidence type="ECO:0000256" key="2">
    <source>
        <dbReference type="ARBA" id="ARBA00006220"/>
    </source>
</evidence>
<protein>
    <recommendedName>
        <fullName evidence="3">inorganic diphosphatase</fullName>
        <ecNumber evidence="3">3.6.1.1</ecNumber>
    </recommendedName>
</protein>
<dbReference type="InterPro" id="IPR036649">
    <property type="entry name" value="Pyrophosphatase_sf"/>
</dbReference>
<evidence type="ECO:0000313" key="8">
    <source>
        <dbReference type="Proteomes" id="UP000031512"/>
    </source>
</evidence>
<dbReference type="SUPFAM" id="SSF50324">
    <property type="entry name" value="Inorganic pyrophosphatase"/>
    <property type="match status" value="1"/>
</dbReference>
<evidence type="ECO:0000256" key="5">
    <source>
        <dbReference type="ARBA" id="ARBA00022801"/>
    </source>
</evidence>
<dbReference type="Pfam" id="PF00719">
    <property type="entry name" value="Pyrophosphatase"/>
    <property type="match status" value="1"/>
</dbReference>
<dbReference type="AlphaFoldDB" id="L0AVB1"/>
<dbReference type="GO" id="GO:0000287">
    <property type="term" value="F:magnesium ion binding"/>
    <property type="evidence" value="ECO:0007669"/>
    <property type="project" value="InterPro"/>
</dbReference>
<evidence type="ECO:0000256" key="1">
    <source>
        <dbReference type="ARBA" id="ARBA00001946"/>
    </source>
</evidence>
<keyword evidence="4" id="KW-0479">Metal-binding</keyword>
<keyword evidence="5 7" id="KW-0378">Hydrolase</keyword>
<evidence type="ECO:0000313" key="7">
    <source>
        <dbReference type="EMBL" id="AFZ78946.1"/>
    </source>
</evidence>
<dbReference type="Gene3D" id="3.90.80.10">
    <property type="entry name" value="Inorganic pyrophosphatase"/>
    <property type="match status" value="1"/>
</dbReference>
<dbReference type="EC" id="3.6.1.1" evidence="3"/>
<comment type="similarity">
    <text evidence="2">Belongs to the PPase family.</text>
</comment>
<dbReference type="GO" id="GO:0006796">
    <property type="term" value="P:phosphate-containing compound metabolic process"/>
    <property type="evidence" value="ECO:0007669"/>
    <property type="project" value="InterPro"/>
</dbReference>
<reference evidence="7 8" key="1">
    <citation type="journal article" date="2012" name="BMC Genomics">
        <title>Comparative genomic analysis and phylogenetic position of Theileria equi.</title>
        <authorList>
            <person name="Kappmeyer L.S."/>
            <person name="Thiagarajan M."/>
            <person name="Herndon D.R."/>
            <person name="Ramsay J.D."/>
            <person name="Caler E."/>
            <person name="Djikeng A."/>
            <person name="Gillespie J.J."/>
            <person name="Lau A.O."/>
            <person name="Roalson E.H."/>
            <person name="Silva J.C."/>
            <person name="Silva M.G."/>
            <person name="Suarez C.E."/>
            <person name="Ueti M.W."/>
            <person name="Nene V.M."/>
            <person name="Mealey R.H."/>
            <person name="Knowles D.P."/>
            <person name="Brayton K.A."/>
        </authorList>
    </citation>
    <scope>NUCLEOTIDE SEQUENCE [LARGE SCALE GENOMIC DNA]</scope>
    <source>
        <strain evidence="7 8">WA</strain>
    </source>
</reference>
<dbReference type="OrthoDB" id="1608002at2759"/>
<accession>L0AVB1</accession>
<proteinExistence type="inferred from homology"/>
<dbReference type="GO" id="GO:0005737">
    <property type="term" value="C:cytoplasm"/>
    <property type="evidence" value="ECO:0007669"/>
    <property type="project" value="InterPro"/>
</dbReference>
<dbReference type="RefSeq" id="XP_004828612.1">
    <property type="nucleotide sequence ID" value="XM_004828555.1"/>
</dbReference>
<comment type="cofactor">
    <cofactor evidence="1">
        <name>Mg(2+)</name>
        <dbReference type="ChEBI" id="CHEBI:18420"/>
    </cofactor>
</comment>
<dbReference type="PANTHER" id="PTHR10286">
    <property type="entry name" value="INORGANIC PYROPHOSPHATASE"/>
    <property type="match status" value="1"/>
</dbReference>
<dbReference type="EMBL" id="CP001669">
    <property type="protein sequence ID" value="AFZ78946.1"/>
    <property type="molecule type" value="Genomic_DNA"/>
</dbReference>
<name>L0AVB1_THEEQ</name>
<evidence type="ECO:0000256" key="6">
    <source>
        <dbReference type="ARBA" id="ARBA00022842"/>
    </source>
</evidence>
<dbReference type="eggNOG" id="KOG1626">
    <property type="taxonomic scope" value="Eukaryota"/>
</dbReference>
<evidence type="ECO:0000256" key="4">
    <source>
        <dbReference type="ARBA" id="ARBA00022723"/>
    </source>
</evidence>
<dbReference type="GeneID" id="15806796"/>
<dbReference type="PROSITE" id="PS00387">
    <property type="entry name" value="PPASE"/>
    <property type="match status" value="1"/>
</dbReference>
<dbReference type="STRING" id="1537102.L0AVB1"/>
<dbReference type="VEuPathDB" id="PiroplasmaDB:BEWA_017870"/>
<gene>
    <name evidence="7" type="ORF">BEWA_017870</name>
</gene>
<sequence>MKFTKPLYLSILADVWNSKLHFIAPGIRSSGIKYNITDICDLKLKTCGRVEYTTYLFNKNRETMANASCPFSQKCSFGGKAVLLGEPGTKSFEVGFVDSDGKKISPWHDLPLVPHEGFFTMVVEIPRNTKAKMEISSGSENNPIKQDLLSNGELRDLDCPLYWNYGAIPQTWEAPVPYVHEYPDGSASGKLARLELVGDNDPIDIIDIGRKTANVGDIIPMKPVGGLALIDQDEIDWKIFAISPHDEHFNDINDLEDIDLYYPGTTTGICEFFRWYKTPKGKPLNKFLPNKMFITRDEAIEAINKTHTHYKDLLEGKLKSDLWLPKH</sequence>
<organism evidence="7 8">
    <name type="scientific">Theileria equi strain WA</name>
    <dbReference type="NCBI Taxonomy" id="1537102"/>
    <lineage>
        <taxon>Eukaryota</taxon>
        <taxon>Sar</taxon>
        <taxon>Alveolata</taxon>
        <taxon>Apicomplexa</taxon>
        <taxon>Aconoidasida</taxon>
        <taxon>Piroplasmida</taxon>
        <taxon>Theileriidae</taxon>
        <taxon>Theileria</taxon>
    </lineage>
</organism>
<evidence type="ECO:0000256" key="3">
    <source>
        <dbReference type="ARBA" id="ARBA00012146"/>
    </source>
</evidence>
<dbReference type="GO" id="GO:0004427">
    <property type="term" value="F:inorganic diphosphate phosphatase activity"/>
    <property type="evidence" value="ECO:0007669"/>
    <property type="project" value="UniProtKB-EC"/>
</dbReference>
<keyword evidence="6" id="KW-0460">Magnesium</keyword>
<dbReference type="Proteomes" id="UP000031512">
    <property type="component" value="Chromosome 1"/>
</dbReference>
<keyword evidence="8" id="KW-1185">Reference proteome</keyword>
<dbReference type="InterPro" id="IPR008162">
    <property type="entry name" value="Pyrophosphatase"/>
</dbReference>